<dbReference type="InterPro" id="IPR050198">
    <property type="entry name" value="Non-receptor_tyrosine_kinases"/>
</dbReference>
<dbReference type="InterPro" id="IPR011009">
    <property type="entry name" value="Kinase-like_dom_sf"/>
</dbReference>
<evidence type="ECO:0000256" key="6">
    <source>
        <dbReference type="ARBA" id="ARBA00051245"/>
    </source>
</evidence>
<evidence type="ECO:0000256" key="9">
    <source>
        <dbReference type="PROSITE-ProRule" id="PRU10141"/>
    </source>
</evidence>
<dbReference type="GO" id="GO:0004715">
    <property type="term" value="F:non-membrane spanning protein tyrosine kinase activity"/>
    <property type="evidence" value="ECO:0007669"/>
    <property type="project" value="UniProtKB-EC"/>
</dbReference>
<dbReference type="InterPro" id="IPR002110">
    <property type="entry name" value="Ankyrin_rpt"/>
</dbReference>
<evidence type="ECO:0000313" key="15">
    <source>
        <dbReference type="RefSeq" id="XP_022088083.1"/>
    </source>
</evidence>
<dbReference type="EC" id="2.7.10.2" evidence="10"/>
<evidence type="ECO:0000259" key="12">
    <source>
        <dbReference type="PROSITE" id="PS50001"/>
    </source>
</evidence>
<keyword evidence="7" id="KW-0040">ANK repeat</keyword>
<feature type="compositionally biased region" description="Pro residues" evidence="11">
    <location>
        <begin position="481"/>
        <end position="497"/>
    </location>
</feature>
<feature type="domain" description="SH2" evidence="12">
    <location>
        <begin position="349"/>
        <end position="440"/>
    </location>
</feature>
<sequence length="845" mass="94721">MSASRGREGNSGGPSLDYTISLPEDEYGTYPEVGCDSVRQKLTPLDEILKTIPLEEFLIKDKANAREQEKGLLWFHGKITRDTAVHILQENGNTEGLFLVRESTSSPGDFVVSLVHDGQPQHFQIHCLGDFYYQVDNGPLFQGLDALINFYVEGANGLSTRLVDFCKGEAPPATARRRGRTTPLHRAVLDGNLTLILKILQSSYCCPLDARNMAGQTVLHDAAMLGDAKVVEKLLESGASVNCKDSNCVSPLHTACIHDLHHICRLLLQRGADPTLRHPMTGWVPLHEAAMRGHTKCVEELLRFGAPCHPRSVDNDTPLDLARRYEHEVTIRALKNYQPLMPKTVRGHWDHGLLDRNKAMEVIQRQGAKDGHFLIRSSSHKVGVYVLSMAANGSIYNFEINKKGESFFIDDGPYFGTIEQLVDHYMHYDDGLPMRLLHPINQQGLPPNQYPGAGGTGQDPHHASHQNPPRGAVWNGERPPTLGPRPPDLAREPPLPASGPASSPSIRGTRKGPFPDQQGSPPSVRPSGFSRLFSKTKKRATQKLLQQQQQQQQAKAAASGETDMVYINAKDITKGKEIGQGEYGSVLQGKWRHHDVALKTLHQDHLQAGRREFIREARVMHGLDHPCIVKLHGVVQGPPMMLVQELVPMGSLLDLLIDHPEYVSEENNRLWAAQIACGMMYLETKKFVHRDLAARNILLESKEQVKISDFGLSRATGENNDYYRATTGGRWPVKWYAPESIYFGTFSHASDVWSYGVTLWEMYTFGDQPYGDMMGAEVIQMIEKGGRLPQPEDCSRKVYDIMHQCWSYNAKDRPTFMELNQTFSEDPDYREFYHAGLKQAPSRKR</sequence>
<feature type="repeat" description="ANK" evidence="7">
    <location>
        <begin position="247"/>
        <end position="279"/>
    </location>
</feature>
<dbReference type="OMA" id="RDPDYQN"/>
<dbReference type="PANTHER" id="PTHR24418">
    <property type="entry name" value="TYROSINE-PROTEIN KINASE"/>
    <property type="match status" value="1"/>
</dbReference>
<dbReference type="InterPro" id="IPR008266">
    <property type="entry name" value="Tyr_kinase_AS"/>
</dbReference>
<dbReference type="InterPro" id="IPR000980">
    <property type="entry name" value="SH2"/>
</dbReference>
<dbReference type="Proteomes" id="UP000694845">
    <property type="component" value="Unplaced"/>
</dbReference>
<feature type="binding site" evidence="9">
    <location>
        <position position="599"/>
    </location>
    <ligand>
        <name>ATP</name>
        <dbReference type="ChEBI" id="CHEBI:30616"/>
    </ligand>
</feature>
<dbReference type="PROSITE" id="PS50088">
    <property type="entry name" value="ANK_REPEAT"/>
    <property type="match status" value="3"/>
</dbReference>
<dbReference type="GeneID" id="110977875"/>
<keyword evidence="3 10" id="KW-0418">Kinase</keyword>
<comment type="catalytic activity">
    <reaction evidence="6 10">
        <text>L-tyrosyl-[protein] + ATP = O-phospho-L-tyrosyl-[protein] + ADP + H(+)</text>
        <dbReference type="Rhea" id="RHEA:10596"/>
        <dbReference type="Rhea" id="RHEA-COMP:10136"/>
        <dbReference type="Rhea" id="RHEA-COMP:20101"/>
        <dbReference type="ChEBI" id="CHEBI:15378"/>
        <dbReference type="ChEBI" id="CHEBI:30616"/>
        <dbReference type="ChEBI" id="CHEBI:46858"/>
        <dbReference type="ChEBI" id="CHEBI:61978"/>
        <dbReference type="ChEBI" id="CHEBI:456216"/>
        <dbReference type="EC" id="2.7.10.2"/>
    </reaction>
</comment>
<dbReference type="PROSITE" id="PS50011">
    <property type="entry name" value="PROTEIN_KINASE_DOM"/>
    <property type="match status" value="1"/>
</dbReference>
<keyword evidence="4 9" id="KW-0067">ATP-binding</keyword>
<evidence type="ECO:0000256" key="8">
    <source>
        <dbReference type="PROSITE-ProRule" id="PRU00191"/>
    </source>
</evidence>
<evidence type="ECO:0000256" key="1">
    <source>
        <dbReference type="ARBA" id="ARBA00022679"/>
    </source>
</evidence>
<feature type="domain" description="SH2" evidence="12">
    <location>
        <begin position="74"/>
        <end position="166"/>
    </location>
</feature>
<feature type="repeat" description="ANK" evidence="7">
    <location>
        <begin position="214"/>
        <end position="246"/>
    </location>
</feature>
<dbReference type="SUPFAM" id="SSF48403">
    <property type="entry name" value="Ankyrin repeat"/>
    <property type="match status" value="1"/>
</dbReference>
<comment type="similarity">
    <text evidence="10">Belongs to the protein kinase superfamily. Tyr protein kinase family.</text>
</comment>
<feature type="domain" description="Protein kinase" evidence="13">
    <location>
        <begin position="572"/>
        <end position="833"/>
    </location>
</feature>
<keyword evidence="5 10" id="KW-0829">Tyrosine-protein kinase</keyword>
<dbReference type="PRINTS" id="PR00109">
    <property type="entry name" value="TYRKINASE"/>
</dbReference>
<dbReference type="Pfam" id="PF07714">
    <property type="entry name" value="PK_Tyr_Ser-Thr"/>
    <property type="match status" value="1"/>
</dbReference>
<dbReference type="PROSITE" id="PS00107">
    <property type="entry name" value="PROTEIN_KINASE_ATP"/>
    <property type="match status" value="1"/>
</dbReference>
<dbReference type="Pfam" id="PF12796">
    <property type="entry name" value="Ank_2"/>
    <property type="match status" value="1"/>
</dbReference>
<keyword evidence="1 10" id="KW-0808">Transferase</keyword>
<evidence type="ECO:0000256" key="7">
    <source>
        <dbReference type="PROSITE-ProRule" id="PRU00023"/>
    </source>
</evidence>
<dbReference type="SMART" id="SM00248">
    <property type="entry name" value="ANK"/>
    <property type="match status" value="5"/>
</dbReference>
<evidence type="ECO:0000256" key="4">
    <source>
        <dbReference type="ARBA" id="ARBA00022840"/>
    </source>
</evidence>
<dbReference type="OrthoDB" id="67310at2759"/>
<dbReference type="InterPro" id="IPR036860">
    <property type="entry name" value="SH2_dom_sf"/>
</dbReference>
<keyword evidence="2 9" id="KW-0547">Nucleotide-binding</keyword>
<protein>
    <recommendedName>
        <fullName evidence="10">Tyrosine-protein kinase</fullName>
        <ecNumber evidence="10">2.7.10.2</ecNumber>
    </recommendedName>
</protein>
<evidence type="ECO:0000313" key="14">
    <source>
        <dbReference type="Proteomes" id="UP000694845"/>
    </source>
</evidence>
<dbReference type="KEGG" id="aplc:110977875"/>
<accession>A0A8B7Y4G9</accession>
<dbReference type="SUPFAM" id="SSF55550">
    <property type="entry name" value="SH2 domain"/>
    <property type="match status" value="2"/>
</dbReference>
<dbReference type="PROSITE" id="PS50001">
    <property type="entry name" value="SH2"/>
    <property type="match status" value="2"/>
</dbReference>
<dbReference type="InterPro" id="IPR020635">
    <property type="entry name" value="Tyr_kinase_cat_dom"/>
</dbReference>
<dbReference type="InterPro" id="IPR001245">
    <property type="entry name" value="Ser-Thr/Tyr_kinase_cat_dom"/>
</dbReference>
<evidence type="ECO:0000259" key="13">
    <source>
        <dbReference type="PROSITE" id="PS50011"/>
    </source>
</evidence>
<evidence type="ECO:0000256" key="3">
    <source>
        <dbReference type="ARBA" id="ARBA00022777"/>
    </source>
</evidence>
<evidence type="ECO:0000256" key="11">
    <source>
        <dbReference type="SAM" id="MobiDB-lite"/>
    </source>
</evidence>
<dbReference type="SMART" id="SM00252">
    <property type="entry name" value="SH2"/>
    <property type="match status" value="2"/>
</dbReference>
<name>A0A8B7Y4G9_ACAPL</name>
<dbReference type="InterPro" id="IPR017441">
    <property type="entry name" value="Protein_kinase_ATP_BS"/>
</dbReference>
<feature type="region of interest" description="Disordered" evidence="11">
    <location>
        <begin position="438"/>
        <end position="530"/>
    </location>
</feature>
<dbReference type="FunFam" id="1.10.510.10:FF:000521">
    <property type="entry name" value="Tyrosine-protein kinase pr2"/>
    <property type="match status" value="1"/>
</dbReference>
<organism evidence="14 15">
    <name type="scientific">Acanthaster planci</name>
    <name type="common">Crown-of-thorns starfish</name>
    <dbReference type="NCBI Taxonomy" id="133434"/>
    <lineage>
        <taxon>Eukaryota</taxon>
        <taxon>Metazoa</taxon>
        <taxon>Echinodermata</taxon>
        <taxon>Eleutherozoa</taxon>
        <taxon>Asterozoa</taxon>
        <taxon>Asteroidea</taxon>
        <taxon>Valvatacea</taxon>
        <taxon>Valvatida</taxon>
        <taxon>Acanthasteridae</taxon>
        <taxon>Acanthaster</taxon>
    </lineage>
</organism>
<keyword evidence="8" id="KW-0727">SH2 domain</keyword>
<dbReference type="InterPro" id="IPR036770">
    <property type="entry name" value="Ankyrin_rpt-contain_sf"/>
</dbReference>
<proteinExistence type="inferred from homology"/>
<dbReference type="PROSITE" id="PS50297">
    <property type="entry name" value="ANK_REP_REGION"/>
    <property type="match status" value="2"/>
</dbReference>
<dbReference type="SUPFAM" id="SSF56112">
    <property type="entry name" value="Protein kinase-like (PK-like)"/>
    <property type="match status" value="1"/>
</dbReference>
<dbReference type="SMART" id="SM00219">
    <property type="entry name" value="TyrKc"/>
    <property type="match status" value="1"/>
</dbReference>
<dbReference type="PROSITE" id="PS00109">
    <property type="entry name" value="PROTEIN_KINASE_TYR"/>
    <property type="match status" value="1"/>
</dbReference>
<dbReference type="Gene3D" id="3.30.200.20">
    <property type="entry name" value="Phosphorylase Kinase, domain 1"/>
    <property type="match status" value="1"/>
</dbReference>
<evidence type="ECO:0000256" key="5">
    <source>
        <dbReference type="ARBA" id="ARBA00023137"/>
    </source>
</evidence>
<evidence type="ECO:0000256" key="2">
    <source>
        <dbReference type="ARBA" id="ARBA00022741"/>
    </source>
</evidence>
<keyword evidence="14" id="KW-1185">Reference proteome</keyword>
<dbReference type="RefSeq" id="XP_022088083.1">
    <property type="nucleotide sequence ID" value="XM_022232391.1"/>
</dbReference>
<feature type="repeat" description="ANK" evidence="7">
    <location>
        <begin position="281"/>
        <end position="306"/>
    </location>
</feature>
<dbReference type="InterPro" id="IPR000719">
    <property type="entry name" value="Prot_kinase_dom"/>
</dbReference>
<dbReference type="Pfam" id="PF00017">
    <property type="entry name" value="SH2"/>
    <property type="match status" value="2"/>
</dbReference>
<dbReference type="Pfam" id="PF00023">
    <property type="entry name" value="Ank"/>
    <property type="match status" value="1"/>
</dbReference>
<gene>
    <name evidence="15" type="primary">LOC110977875</name>
</gene>
<reference evidence="15" key="1">
    <citation type="submission" date="2025-08" db="UniProtKB">
        <authorList>
            <consortium name="RefSeq"/>
        </authorList>
    </citation>
    <scope>IDENTIFICATION</scope>
</reference>
<dbReference type="Gene3D" id="3.30.505.10">
    <property type="entry name" value="SH2 domain"/>
    <property type="match status" value="2"/>
</dbReference>
<dbReference type="GO" id="GO:0005524">
    <property type="term" value="F:ATP binding"/>
    <property type="evidence" value="ECO:0007669"/>
    <property type="project" value="UniProtKB-UniRule"/>
</dbReference>
<evidence type="ECO:0000256" key="10">
    <source>
        <dbReference type="RuleBase" id="RU362096"/>
    </source>
</evidence>
<dbReference type="AlphaFoldDB" id="A0A8B7Y4G9"/>
<dbReference type="PRINTS" id="PR00401">
    <property type="entry name" value="SH2DOMAIN"/>
</dbReference>
<dbReference type="Gene3D" id="1.25.40.20">
    <property type="entry name" value="Ankyrin repeat-containing domain"/>
    <property type="match status" value="1"/>
</dbReference>
<dbReference type="Gene3D" id="1.10.510.10">
    <property type="entry name" value="Transferase(Phosphotransferase) domain 1"/>
    <property type="match status" value="1"/>
</dbReference>